<dbReference type="EMBL" id="BQNB010017068">
    <property type="protein sequence ID" value="GJT58983.1"/>
    <property type="molecule type" value="Genomic_DNA"/>
</dbReference>
<organism evidence="1 2">
    <name type="scientific">Tanacetum coccineum</name>
    <dbReference type="NCBI Taxonomy" id="301880"/>
    <lineage>
        <taxon>Eukaryota</taxon>
        <taxon>Viridiplantae</taxon>
        <taxon>Streptophyta</taxon>
        <taxon>Embryophyta</taxon>
        <taxon>Tracheophyta</taxon>
        <taxon>Spermatophyta</taxon>
        <taxon>Magnoliopsida</taxon>
        <taxon>eudicotyledons</taxon>
        <taxon>Gunneridae</taxon>
        <taxon>Pentapetalae</taxon>
        <taxon>asterids</taxon>
        <taxon>campanulids</taxon>
        <taxon>Asterales</taxon>
        <taxon>Asteraceae</taxon>
        <taxon>Asteroideae</taxon>
        <taxon>Anthemideae</taxon>
        <taxon>Anthemidinae</taxon>
        <taxon>Tanacetum</taxon>
    </lineage>
</organism>
<dbReference type="Proteomes" id="UP001151760">
    <property type="component" value="Unassembled WGS sequence"/>
</dbReference>
<accession>A0ABQ5F7Y0</accession>
<evidence type="ECO:0000313" key="2">
    <source>
        <dbReference type="Proteomes" id="UP001151760"/>
    </source>
</evidence>
<proteinExistence type="predicted"/>
<reference evidence="1" key="2">
    <citation type="submission" date="2022-01" db="EMBL/GenBank/DDBJ databases">
        <authorList>
            <person name="Yamashiro T."/>
            <person name="Shiraishi A."/>
            <person name="Satake H."/>
            <person name="Nakayama K."/>
        </authorList>
    </citation>
    <scope>NUCLEOTIDE SEQUENCE</scope>
</reference>
<name>A0ABQ5F7Y0_9ASTR</name>
<keyword evidence="2" id="KW-1185">Reference proteome</keyword>
<sequence>MVNLNRKRKRWVPKVQAPTVGVCFTCGAISSHISVTGSGIKLVYICTISSMGPMVEEIYEEESVDSLIESNSSSELTPKKMLLDQVQDTSHSTPPSSQANDKEMACSSVMQSKTYHNRRPQCPVASSHQKARNKLISIHKRVTIRDGIGDDLLYNKFSTRRISSSRSKSAFSINGDWDRMRRVHGELLEKIIKL</sequence>
<gene>
    <name evidence="1" type="ORF">Tco_1002516</name>
</gene>
<evidence type="ECO:0000313" key="1">
    <source>
        <dbReference type="EMBL" id="GJT58983.1"/>
    </source>
</evidence>
<protein>
    <submittedName>
        <fullName evidence="1">Uncharacterized protein</fullName>
    </submittedName>
</protein>
<comment type="caution">
    <text evidence="1">The sequence shown here is derived from an EMBL/GenBank/DDBJ whole genome shotgun (WGS) entry which is preliminary data.</text>
</comment>
<reference evidence="1" key="1">
    <citation type="journal article" date="2022" name="Int. J. Mol. Sci.">
        <title>Draft Genome of Tanacetum Coccineum: Genomic Comparison of Closely Related Tanacetum-Family Plants.</title>
        <authorList>
            <person name="Yamashiro T."/>
            <person name="Shiraishi A."/>
            <person name="Nakayama K."/>
            <person name="Satake H."/>
        </authorList>
    </citation>
    <scope>NUCLEOTIDE SEQUENCE</scope>
</reference>